<name>A0A1S9REP8_PENBI</name>
<dbReference type="Proteomes" id="UP000190744">
    <property type="component" value="Unassembled WGS sequence"/>
</dbReference>
<dbReference type="GO" id="GO:0017000">
    <property type="term" value="P:antibiotic biosynthetic process"/>
    <property type="evidence" value="ECO:0007669"/>
    <property type="project" value="UniProtKB-ARBA"/>
</dbReference>
<dbReference type="PANTHER" id="PTHR42972">
    <property type="entry name" value="TOL-PAL SYSTEM PROTEIN TOLB"/>
    <property type="match status" value="1"/>
</dbReference>
<evidence type="ECO:0000313" key="6">
    <source>
        <dbReference type="Proteomes" id="UP000190744"/>
    </source>
</evidence>
<feature type="domain" description="CBM1" evidence="4">
    <location>
        <begin position="374"/>
        <end position="409"/>
    </location>
</feature>
<dbReference type="InterPro" id="IPR000254">
    <property type="entry name" value="CBD"/>
</dbReference>
<dbReference type="InterPro" id="IPR029058">
    <property type="entry name" value="AB_hydrolase_fold"/>
</dbReference>
<feature type="compositionally biased region" description="Low complexity" evidence="2">
    <location>
        <begin position="339"/>
        <end position="358"/>
    </location>
</feature>
<organism evidence="5 6">
    <name type="scientific">Penicillium brasilianum</name>
    <dbReference type="NCBI Taxonomy" id="104259"/>
    <lineage>
        <taxon>Eukaryota</taxon>
        <taxon>Fungi</taxon>
        <taxon>Dikarya</taxon>
        <taxon>Ascomycota</taxon>
        <taxon>Pezizomycotina</taxon>
        <taxon>Eurotiomycetes</taxon>
        <taxon>Eurotiomycetidae</taxon>
        <taxon>Eurotiales</taxon>
        <taxon>Aspergillaceae</taxon>
        <taxon>Penicillium</taxon>
    </lineage>
</organism>
<dbReference type="GO" id="GO:0030248">
    <property type="term" value="F:cellulose binding"/>
    <property type="evidence" value="ECO:0007669"/>
    <property type="project" value="InterPro"/>
</dbReference>
<accession>A0A1S9REP8</accession>
<dbReference type="Pfam" id="PF00734">
    <property type="entry name" value="CBM_1"/>
    <property type="match status" value="1"/>
</dbReference>
<dbReference type="GO" id="GO:0008236">
    <property type="term" value="F:serine-type peptidase activity"/>
    <property type="evidence" value="ECO:0007669"/>
    <property type="project" value="InterPro"/>
</dbReference>
<evidence type="ECO:0000256" key="2">
    <source>
        <dbReference type="SAM" id="MobiDB-lite"/>
    </source>
</evidence>
<evidence type="ECO:0000256" key="3">
    <source>
        <dbReference type="SAM" id="SignalP"/>
    </source>
</evidence>
<keyword evidence="1 3" id="KW-0732">Signal</keyword>
<reference evidence="6" key="1">
    <citation type="submission" date="2015-09" db="EMBL/GenBank/DDBJ databases">
        <authorList>
            <person name="Fill T.P."/>
            <person name="Baretta J.F."/>
            <person name="de Almeida L.G."/>
            <person name="Rocha M."/>
            <person name="de Souza D.H."/>
            <person name="Malavazi I."/>
            <person name="Cerdeira L.T."/>
            <person name="Hong H."/>
            <person name="Samborskyy M."/>
            <person name="de Vasconcelos A.T."/>
            <person name="Leadlay P."/>
            <person name="Rodrigues-Filho E."/>
        </authorList>
    </citation>
    <scope>NUCLEOTIDE SEQUENCE [LARGE SCALE GENOMIC DNA]</scope>
    <source>
        <strain evidence="6">LaBioMMi 136</strain>
    </source>
</reference>
<dbReference type="SUPFAM" id="SSF57180">
    <property type="entry name" value="Cellulose-binding domain"/>
    <property type="match status" value="1"/>
</dbReference>
<feature type="signal peptide" evidence="3">
    <location>
        <begin position="1"/>
        <end position="21"/>
    </location>
</feature>
<dbReference type="GO" id="GO:0006508">
    <property type="term" value="P:proteolysis"/>
    <property type="evidence" value="ECO:0007669"/>
    <property type="project" value="InterPro"/>
</dbReference>
<proteinExistence type="predicted"/>
<dbReference type="PROSITE" id="PS51164">
    <property type="entry name" value="CBM1_2"/>
    <property type="match status" value="1"/>
</dbReference>
<dbReference type="SUPFAM" id="SSF53474">
    <property type="entry name" value="alpha/beta-Hydrolases"/>
    <property type="match status" value="1"/>
</dbReference>
<dbReference type="InterPro" id="IPR035971">
    <property type="entry name" value="CBD_sf"/>
</dbReference>
<evidence type="ECO:0000256" key="1">
    <source>
        <dbReference type="ARBA" id="ARBA00022729"/>
    </source>
</evidence>
<dbReference type="GO" id="GO:0005576">
    <property type="term" value="C:extracellular region"/>
    <property type="evidence" value="ECO:0007669"/>
    <property type="project" value="InterPro"/>
</dbReference>
<dbReference type="PANTHER" id="PTHR42972:SF8">
    <property type="entry name" value="POLYHYDROXYBUTYRATE DEPOLYMERASE"/>
    <property type="match status" value="1"/>
</dbReference>
<gene>
    <name evidence="5" type="ORF">PEBR_32596</name>
</gene>
<comment type="caution">
    <text evidence="5">The sequence shown here is derived from an EMBL/GenBank/DDBJ whole genome shotgun (WGS) entry which is preliminary data.</text>
</comment>
<feature type="chain" id="PRO_5032281043" evidence="3">
    <location>
        <begin position="22"/>
        <end position="414"/>
    </location>
</feature>
<dbReference type="GO" id="GO:0072330">
    <property type="term" value="P:monocarboxylic acid biosynthetic process"/>
    <property type="evidence" value="ECO:0007669"/>
    <property type="project" value="UniProtKB-ARBA"/>
</dbReference>
<dbReference type="EMBL" id="LJBN01000188">
    <property type="protein sequence ID" value="OOQ83947.1"/>
    <property type="molecule type" value="Genomic_DNA"/>
</dbReference>
<evidence type="ECO:0000259" key="4">
    <source>
        <dbReference type="PROSITE" id="PS51164"/>
    </source>
</evidence>
<dbReference type="InterPro" id="IPR001375">
    <property type="entry name" value="Peptidase_S9_cat"/>
</dbReference>
<dbReference type="GO" id="GO:0005975">
    <property type="term" value="P:carbohydrate metabolic process"/>
    <property type="evidence" value="ECO:0007669"/>
    <property type="project" value="InterPro"/>
</dbReference>
<sequence length="414" mass="42556">MINPVAAAGLIALGATGAAAAALGAYNVDPSSVSVSGLSSGGYMSVQLGVAYSDIFQVGFGVFAGGPYDCARNQYYTSCMYNANPSTTTPIANMKSWSGSQIATVNNLAQRKIYMWVGSSDTTVGPNVMSALQTQLANFDASANVSYITTSGASHTFPTDFDGSGDNSCSTSSSPYISNCNYDGAGAALKWLYGSLTAKNTGTLSGSIISFDQTGNYVSSGMGSTGYLYVPANCQGGSTVCKLHVALHGCLQSYTSIGSKFIDNTGYNKWADTNNIIILYPQATTDSTSHTVWNGGSLPNPNGCWDWVGWYGTNADQIGGVQMSAIVSQVKQIISGYNSASGSSSSTTSTTSATSQSTLTTTTTSTASTATATSYAALYGQCGGIGWTGPTACSSGVCTAYSAYYAQCLLPVKK</sequence>
<evidence type="ECO:0000313" key="5">
    <source>
        <dbReference type="EMBL" id="OOQ83947.1"/>
    </source>
</evidence>
<feature type="region of interest" description="Disordered" evidence="2">
    <location>
        <begin position="338"/>
        <end position="358"/>
    </location>
</feature>
<dbReference type="Gene3D" id="3.40.50.1820">
    <property type="entry name" value="alpha/beta hydrolase"/>
    <property type="match status" value="2"/>
</dbReference>
<dbReference type="PROSITE" id="PS00562">
    <property type="entry name" value="CBM1_1"/>
    <property type="match status" value="1"/>
</dbReference>
<dbReference type="AlphaFoldDB" id="A0A1S9REP8"/>
<protein>
    <submittedName>
        <fullName evidence="5">Fungal cellulose binding domain protein</fullName>
    </submittedName>
</protein>
<dbReference type="SMART" id="SM00236">
    <property type="entry name" value="fCBD"/>
    <property type="match status" value="1"/>
</dbReference>
<dbReference type="Pfam" id="PF00326">
    <property type="entry name" value="Peptidase_S9"/>
    <property type="match status" value="1"/>
</dbReference>